<evidence type="ECO:0000313" key="1">
    <source>
        <dbReference type="EMBL" id="EHL08133.1"/>
    </source>
</evidence>
<dbReference type="Proteomes" id="UP000004416">
    <property type="component" value="Unassembled WGS sequence"/>
</dbReference>
<organism evidence="1 2">
    <name type="scientific">Desulfitobacterium hafniense DP7</name>
    <dbReference type="NCBI Taxonomy" id="537010"/>
    <lineage>
        <taxon>Bacteria</taxon>
        <taxon>Bacillati</taxon>
        <taxon>Bacillota</taxon>
        <taxon>Clostridia</taxon>
        <taxon>Eubacteriales</taxon>
        <taxon>Desulfitobacteriaceae</taxon>
        <taxon>Desulfitobacterium</taxon>
    </lineage>
</organism>
<gene>
    <name evidence="1" type="ORF">HMPREF0322_01120</name>
</gene>
<dbReference type="EMBL" id="AFZX01000030">
    <property type="protein sequence ID" value="EHL08133.1"/>
    <property type="molecule type" value="Genomic_DNA"/>
</dbReference>
<name>G9XJI9_DESHA</name>
<reference evidence="1 2" key="1">
    <citation type="submission" date="2011-08" db="EMBL/GenBank/DDBJ databases">
        <authorList>
            <person name="Weinstock G."/>
            <person name="Sodergren E."/>
            <person name="Clifton S."/>
            <person name="Fulton L."/>
            <person name="Fulton B."/>
            <person name="Courtney L."/>
            <person name="Fronick C."/>
            <person name="Harrison M."/>
            <person name="Strong C."/>
            <person name="Farmer C."/>
            <person name="Delahaunty K."/>
            <person name="Markovic C."/>
            <person name="Hall O."/>
            <person name="Minx P."/>
            <person name="Tomlinson C."/>
            <person name="Mitreva M."/>
            <person name="Hou S."/>
            <person name="Chen J."/>
            <person name="Wollam A."/>
            <person name="Pepin K.H."/>
            <person name="Johnson M."/>
            <person name="Bhonagiri V."/>
            <person name="Zhang X."/>
            <person name="Suruliraj S."/>
            <person name="Warren W."/>
            <person name="Chinwalla A."/>
            <person name="Mardis E.R."/>
            <person name="Wilson R.K."/>
        </authorList>
    </citation>
    <scope>NUCLEOTIDE SEQUENCE [LARGE SCALE GENOMIC DNA]</scope>
    <source>
        <strain evidence="1 2">DP7</strain>
    </source>
</reference>
<protein>
    <submittedName>
        <fullName evidence="1">Uncharacterized protein</fullName>
    </submittedName>
</protein>
<accession>G9XJI9</accession>
<evidence type="ECO:0000313" key="2">
    <source>
        <dbReference type="Proteomes" id="UP000004416"/>
    </source>
</evidence>
<proteinExistence type="predicted"/>
<sequence>MDSRPFRQFPSYLILEKAAPNKKPYSPSLSSLNKVFLCFI</sequence>
<comment type="caution">
    <text evidence="1">The sequence shown here is derived from an EMBL/GenBank/DDBJ whole genome shotgun (WGS) entry which is preliminary data.</text>
</comment>
<dbReference type="HOGENOM" id="CLU_3288457_0_0_9"/>
<dbReference type="AlphaFoldDB" id="G9XJI9"/>